<evidence type="ECO:0000256" key="5">
    <source>
        <dbReference type="ARBA" id="ARBA00022605"/>
    </source>
</evidence>
<evidence type="ECO:0000256" key="3">
    <source>
        <dbReference type="ARBA" id="ARBA00021413"/>
    </source>
</evidence>
<feature type="binding site" evidence="11">
    <location>
        <begin position="74"/>
        <end position="77"/>
    </location>
    <ligand>
        <name>NADP(+)</name>
        <dbReference type="ChEBI" id="CHEBI:58349"/>
    </ligand>
</feature>
<gene>
    <name evidence="15" type="ORF">FOL47_001178</name>
</gene>
<evidence type="ECO:0000256" key="8">
    <source>
        <dbReference type="ARBA" id="ARBA00023002"/>
    </source>
</evidence>
<dbReference type="GO" id="GO:0005737">
    <property type="term" value="C:cytoplasm"/>
    <property type="evidence" value="ECO:0007669"/>
    <property type="project" value="UniProtKB-SubCell"/>
</dbReference>
<comment type="subcellular location">
    <subcellularLocation>
        <location evidence="1">Cytoplasm</location>
    </subcellularLocation>
</comment>
<accession>A0A7J6KTH9</accession>
<dbReference type="SUPFAM" id="SSF48179">
    <property type="entry name" value="6-phosphogluconate dehydrogenase C-terminal domain-like"/>
    <property type="match status" value="1"/>
</dbReference>
<evidence type="ECO:0000259" key="14">
    <source>
        <dbReference type="Pfam" id="PF14748"/>
    </source>
</evidence>
<dbReference type="Pfam" id="PF03807">
    <property type="entry name" value="F420_oxidored"/>
    <property type="match status" value="1"/>
</dbReference>
<evidence type="ECO:0000259" key="13">
    <source>
        <dbReference type="Pfam" id="PF03807"/>
    </source>
</evidence>
<sequence length="271" mass="28138">MSSPLTVGFIGGGNMCEALLKGMLSSHITTESNVVISEPFQPRREYLQQTYSGIHITTNNGDVAAAQCGVVFIAVKPQMLKAAMAGLSFAHKPLIISICAGVALDTLTQLIPSQRIVRVMPNTPALVGAGASAFCMGPGCTDEDCALVNKLLECFSGVVVHVDEKLIDAVTGLSGSGPAYFFLFIEALADGGVEQGLPRAQALKLAAQTCVGAGKMVLESGRHPGELKDSVCSPAGTTIAGVAALERNGFRSAAMDAVRAATDRSRELSKI</sequence>
<comment type="pathway">
    <text evidence="12">Amino-acid biosynthesis; L-proline biosynthesis; L-proline from L-glutamate 5-semialdehyde: step 1/1.</text>
</comment>
<evidence type="ECO:0000256" key="10">
    <source>
        <dbReference type="ARBA" id="ARBA00052690"/>
    </source>
</evidence>
<keyword evidence="4" id="KW-0963">Cytoplasm</keyword>
<dbReference type="AlphaFoldDB" id="A0A7J6KTH9"/>
<dbReference type="InterPro" id="IPR028939">
    <property type="entry name" value="P5C_Rdtase_cat_N"/>
</dbReference>
<keyword evidence="7 11" id="KW-0521">NADP</keyword>
<comment type="similarity">
    <text evidence="2 12">Belongs to the pyrroline-5-carboxylate reductase family.</text>
</comment>
<evidence type="ECO:0000313" key="16">
    <source>
        <dbReference type="Proteomes" id="UP000591131"/>
    </source>
</evidence>
<dbReference type="Gene3D" id="3.40.50.720">
    <property type="entry name" value="NAD(P)-binding Rossmann-like Domain"/>
    <property type="match status" value="1"/>
</dbReference>
<dbReference type="FunFam" id="3.40.50.720:FF:000190">
    <property type="entry name" value="Pyrroline-5-carboxylate reductase"/>
    <property type="match status" value="1"/>
</dbReference>
<evidence type="ECO:0000256" key="4">
    <source>
        <dbReference type="ARBA" id="ARBA00022490"/>
    </source>
</evidence>
<evidence type="ECO:0000256" key="11">
    <source>
        <dbReference type="PIRSR" id="PIRSR000193-1"/>
    </source>
</evidence>
<feature type="binding site" evidence="11">
    <location>
        <position position="60"/>
    </location>
    <ligand>
        <name>NADPH</name>
        <dbReference type="ChEBI" id="CHEBI:57783"/>
    </ligand>
</feature>
<evidence type="ECO:0000256" key="7">
    <source>
        <dbReference type="ARBA" id="ARBA00022857"/>
    </source>
</evidence>
<name>A0A7J6KTH9_PERCH</name>
<dbReference type="HAMAP" id="MF_01925">
    <property type="entry name" value="P5C_reductase"/>
    <property type="match status" value="1"/>
</dbReference>
<keyword evidence="5 12" id="KW-0028">Amino-acid biosynthesis</keyword>
<evidence type="ECO:0000256" key="2">
    <source>
        <dbReference type="ARBA" id="ARBA00005525"/>
    </source>
</evidence>
<dbReference type="SUPFAM" id="SSF51735">
    <property type="entry name" value="NAD(P)-binding Rossmann-fold domains"/>
    <property type="match status" value="1"/>
</dbReference>
<comment type="catalytic activity">
    <reaction evidence="9">
        <text>L-proline + NAD(+) = (S)-1-pyrroline-5-carboxylate + NADH + 2 H(+)</text>
        <dbReference type="Rhea" id="RHEA:14105"/>
        <dbReference type="ChEBI" id="CHEBI:15378"/>
        <dbReference type="ChEBI" id="CHEBI:17388"/>
        <dbReference type="ChEBI" id="CHEBI:57540"/>
        <dbReference type="ChEBI" id="CHEBI:57945"/>
        <dbReference type="ChEBI" id="CHEBI:60039"/>
        <dbReference type="EC" id="1.5.1.2"/>
    </reaction>
</comment>
<dbReference type="InterPro" id="IPR008927">
    <property type="entry name" value="6-PGluconate_DH-like_C_sf"/>
</dbReference>
<organism evidence="15 16">
    <name type="scientific">Perkinsus chesapeaki</name>
    <name type="common">Clam parasite</name>
    <name type="synonym">Perkinsus andrewsi</name>
    <dbReference type="NCBI Taxonomy" id="330153"/>
    <lineage>
        <taxon>Eukaryota</taxon>
        <taxon>Sar</taxon>
        <taxon>Alveolata</taxon>
        <taxon>Perkinsozoa</taxon>
        <taxon>Perkinsea</taxon>
        <taxon>Perkinsida</taxon>
        <taxon>Perkinsidae</taxon>
        <taxon>Perkinsus</taxon>
    </lineage>
</organism>
<reference evidence="15 16" key="1">
    <citation type="submission" date="2020-04" db="EMBL/GenBank/DDBJ databases">
        <title>Perkinsus chesapeaki whole genome sequence.</title>
        <authorList>
            <person name="Bogema D.R."/>
        </authorList>
    </citation>
    <scope>NUCLEOTIDE SEQUENCE [LARGE SCALE GENOMIC DNA]</scope>
    <source>
        <strain evidence="15">ATCC PRA-425</strain>
    </source>
</reference>
<dbReference type="PANTHER" id="PTHR11645">
    <property type="entry name" value="PYRROLINE-5-CARBOXYLATE REDUCTASE"/>
    <property type="match status" value="1"/>
</dbReference>
<dbReference type="PROSITE" id="PS00521">
    <property type="entry name" value="P5CR"/>
    <property type="match status" value="1"/>
</dbReference>
<comment type="catalytic activity">
    <reaction evidence="10 12">
        <text>L-proline + NADP(+) = (S)-1-pyrroline-5-carboxylate + NADPH + 2 H(+)</text>
        <dbReference type="Rhea" id="RHEA:14109"/>
        <dbReference type="ChEBI" id="CHEBI:15378"/>
        <dbReference type="ChEBI" id="CHEBI:17388"/>
        <dbReference type="ChEBI" id="CHEBI:57783"/>
        <dbReference type="ChEBI" id="CHEBI:58349"/>
        <dbReference type="ChEBI" id="CHEBI:60039"/>
        <dbReference type="EC" id="1.5.1.2"/>
    </reaction>
</comment>
<dbReference type="Proteomes" id="UP000591131">
    <property type="component" value="Unassembled WGS sequence"/>
</dbReference>
<dbReference type="NCBIfam" id="TIGR00112">
    <property type="entry name" value="proC"/>
    <property type="match status" value="1"/>
</dbReference>
<dbReference type="GO" id="GO:0055129">
    <property type="term" value="P:L-proline biosynthetic process"/>
    <property type="evidence" value="ECO:0007669"/>
    <property type="project" value="UniProtKB-UniPathway"/>
</dbReference>
<keyword evidence="8 12" id="KW-0560">Oxidoreductase</keyword>
<dbReference type="Gene3D" id="1.10.3730.10">
    <property type="entry name" value="ProC C-terminal domain-like"/>
    <property type="match status" value="1"/>
</dbReference>
<dbReference type="InterPro" id="IPR036291">
    <property type="entry name" value="NAD(P)-bd_dom_sf"/>
</dbReference>
<dbReference type="EMBL" id="JAAPAO010001269">
    <property type="protein sequence ID" value="KAF4650390.1"/>
    <property type="molecule type" value="Genomic_DNA"/>
</dbReference>
<dbReference type="UniPathway" id="UPA00098">
    <property type="reaction ID" value="UER00361"/>
</dbReference>
<dbReference type="InterPro" id="IPR000304">
    <property type="entry name" value="Pyrroline-COOH_reductase"/>
</dbReference>
<dbReference type="OrthoDB" id="10263291at2759"/>
<dbReference type="InterPro" id="IPR053790">
    <property type="entry name" value="P5CR-like_CS"/>
</dbReference>
<comment type="caution">
    <text evidence="15">The sequence shown here is derived from an EMBL/GenBank/DDBJ whole genome shotgun (WGS) entry which is preliminary data.</text>
</comment>
<dbReference type="EC" id="1.5.1.2" evidence="12"/>
<feature type="domain" description="Pyrroline-5-carboxylate reductase dimerisation" evidence="14">
    <location>
        <begin position="164"/>
        <end position="268"/>
    </location>
</feature>
<dbReference type="InterPro" id="IPR029036">
    <property type="entry name" value="P5CR_dimer"/>
</dbReference>
<evidence type="ECO:0000256" key="6">
    <source>
        <dbReference type="ARBA" id="ARBA00022650"/>
    </source>
</evidence>
<dbReference type="FunFam" id="1.10.3730.10:FF:000001">
    <property type="entry name" value="Pyrroline-5-carboxylate reductase"/>
    <property type="match status" value="1"/>
</dbReference>
<proteinExistence type="inferred from homology"/>
<keyword evidence="6 12" id="KW-0641">Proline biosynthesis</keyword>
<dbReference type="Pfam" id="PF14748">
    <property type="entry name" value="P5CR_dimer"/>
    <property type="match status" value="1"/>
</dbReference>
<evidence type="ECO:0000256" key="12">
    <source>
        <dbReference type="RuleBase" id="RU003903"/>
    </source>
</evidence>
<protein>
    <recommendedName>
        <fullName evidence="3 12">Pyrroline-5-carboxylate reductase</fullName>
        <ecNumber evidence="12">1.5.1.2</ecNumber>
    </recommendedName>
</protein>
<dbReference type="GO" id="GO:0004735">
    <property type="term" value="F:pyrroline-5-carboxylate reductase activity"/>
    <property type="evidence" value="ECO:0007669"/>
    <property type="project" value="UniProtKB-EC"/>
</dbReference>
<feature type="domain" description="Pyrroline-5-carboxylate reductase catalytic N-terminal" evidence="13">
    <location>
        <begin position="6"/>
        <end position="101"/>
    </location>
</feature>
<evidence type="ECO:0000256" key="9">
    <source>
        <dbReference type="ARBA" id="ARBA00050547"/>
    </source>
</evidence>
<dbReference type="PANTHER" id="PTHR11645:SF0">
    <property type="entry name" value="PYRROLINE-5-CARBOXYLATE REDUCTASE 3"/>
    <property type="match status" value="1"/>
</dbReference>
<dbReference type="PIRSF" id="PIRSF000193">
    <property type="entry name" value="Pyrrol-5-carb_rd"/>
    <property type="match status" value="1"/>
</dbReference>
<evidence type="ECO:0000313" key="15">
    <source>
        <dbReference type="EMBL" id="KAF4650390.1"/>
    </source>
</evidence>
<feature type="binding site" evidence="11">
    <location>
        <begin position="10"/>
        <end position="15"/>
    </location>
    <ligand>
        <name>NADP(+)</name>
        <dbReference type="ChEBI" id="CHEBI:58349"/>
    </ligand>
</feature>
<keyword evidence="16" id="KW-1185">Reference proteome</keyword>
<evidence type="ECO:0000256" key="1">
    <source>
        <dbReference type="ARBA" id="ARBA00004496"/>
    </source>
</evidence>